<protein>
    <recommendedName>
        <fullName evidence="6">DUF2752 domain-containing protein</fullName>
    </recommendedName>
</protein>
<dbReference type="EMBL" id="UGQS01000004">
    <property type="protein sequence ID" value="STZ83024.1"/>
    <property type="molecule type" value="Genomic_DNA"/>
</dbReference>
<keyword evidence="5" id="KW-1185">Reference proteome</keyword>
<dbReference type="Proteomes" id="UP000254651">
    <property type="component" value="Unassembled WGS sequence"/>
</dbReference>
<dbReference type="EMBL" id="UGQS01000001">
    <property type="protein sequence ID" value="STZ74804.1"/>
    <property type="molecule type" value="Genomic_DNA"/>
</dbReference>
<dbReference type="EMBL" id="UGQS01000005">
    <property type="protein sequence ID" value="STZ83068.1"/>
    <property type="molecule type" value="Genomic_DNA"/>
</dbReference>
<dbReference type="RefSeq" id="WP_066077521.1">
    <property type="nucleotide sequence ID" value="NZ_CP181246.1"/>
</dbReference>
<reference evidence="3 5" key="1">
    <citation type="submission" date="2018-06" db="EMBL/GenBank/DDBJ databases">
        <authorList>
            <consortium name="Pathogen Informatics"/>
            <person name="Doyle S."/>
        </authorList>
    </citation>
    <scope>NUCLEOTIDE SEQUENCE [LARGE SCALE GENOMIC DNA]</scope>
    <source>
        <strain evidence="3 5">NCTC10295</strain>
    </source>
</reference>
<evidence type="ECO:0000313" key="3">
    <source>
        <dbReference type="EMBL" id="STZ83068.1"/>
    </source>
</evidence>
<name>A0A378URR6_BERDE</name>
<gene>
    <name evidence="1" type="ORF">NCTC10295_00010</name>
    <name evidence="2" type="ORF">NCTC10295_02360</name>
    <name evidence="3" type="ORF">NCTC10295_02404</name>
    <name evidence="4" type="ORF">NCTC10295_02439</name>
</gene>
<evidence type="ECO:0000313" key="5">
    <source>
        <dbReference type="Proteomes" id="UP000254651"/>
    </source>
</evidence>
<dbReference type="EMBL" id="UGQS01000006">
    <property type="protein sequence ID" value="STZ83103.1"/>
    <property type="molecule type" value="Genomic_DNA"/>
</dbReference>
<accession>A0A378URR6</accession>
<evidence type="ECO:0000313" key="4">
    <source>
        <dbReference type="EMBL" id="STZ83103.1"/>
    </source>
</evidence>
<dbReference type="AlphaFoldDB" id="A0A378URR6"/>
<sequence>MKLRCPACGAAMSLEVLIAHDDAREALIALTGISDELTRAMLKYLTLFRPSEKDLSFARVAKLLGELLPMIRAGEISRGRKAYPAPREAWIWAAGRCLEARDKGRLTPPLSSHGFLLENITFWQQQAPAPTLSRHDGGGSGGARNSKLRQGAAALLEWAGNDWLRLEIAQGLTMLSAQNMKGRPAAADMAVVGEMWAQRLAGREAWNEELDRIRIQTAFKMLADFEEWPNVAELIRNLPPRLIPRQMLEPPKLDMEKGRQAAGRLKEVLKQATKGKTT</sequence>
<evidence type="ECO:0000313" key="2">
    <source>
        <dbReference type="EMBL" id="STZ83024.1"/>
    </source>
</evidence>
<evidence type="ECO:0000313" key="1">
    <source>
        <dbReference type="EMBL" id="STZ74804.1"/>
    </source>
</evidence>
<organism evidence="3 5">
    <name type="scientific">Bergeriella denitrificans</name>
    <name type="common">Neisseria denitrificans</name>
    <dbReference type="NCBI Taxonomy" id="494"/>
    <lineage>
        <taxon>Bacteria</taxon>
        <taxon>Pseudomonadati</taxon>
        <taxon>Pseudomonadota</taxon>
        <taxon>Betaproteobacteria</taxon>
        <taxon>Neisseriales</taxon>
        <taxon>Neisseriaceae</taxon>
        <taxon>Bergeriella</taxon>
    </lineage>
</organism>
<evidence type="ECO:0008006" key="6">
    <source>
        <dbReference type="Google" id="ProtNLM"/>
    </source>
</evidence>
<proteinExistence type="predicted"/>